<organism evidence="4 5">
    <name type="scientific">Roseivivax jejudonensis</name>
    <dbReference type="NCBI Taxonomy" id="1529041"/>
    <lineage>
        <taxon>Bacteria</taxon>
        <taxon>Pseudomonadati</taxon>
        <taxon>Pseudomonadota</taxon>
        <taxon>Alphaproteobacteria</taxon>
        <taxon>Rhodobacterales</taxon>
        <taxon>Roseobacteraceae</taxon>
        <taxon>Roseivivax</taxon>
    </lineage>
</organism>
<dbReference type="Proteomes" id="UP000193570">
    <property type="component" value="Unassembled WGS sequence"/>
</dbReference>
<protein>
    <submittedName>
        <fullName evidence="4">Peptidase M16 inactive domain protein</fullName>
    </submittedName>
</protein>
<dbReference type="InterPro" id="IPR007863">
    <property type="entry name" value="Peptidase_M16_C"/>
</dbReference>
<evidence type="ECO:0000313" key="4">
    <source>
        <dbReference type="EMBL" id="SLN60751.1"/>
    </source>
</evidence>
<dbReference type="AlphaFoldDB" id="A0A1X6ZSX1"/>
<dbReference type="Pfam" id="PF05193">
    <property type="entry name" value="Peptidase_M16_C"/>
    <property type="match status" value="1"/>
</dbReference>
<evidence type="ECO:0000259" key="3">
    <source>
        <dbReference type="Pfam" id="PF05193"/>
    </source>
</evidence>
<evidence type="ECO:0000259" key="2">
    <source>
        <dbReference type="Pfam" id="PF00675"/>
    </source>
</evidence>
<dbReference type="Pfam" id="PF00675">
    <property type="entry name" value="Peptidase_M16"/>
    <property type="match status" value="1"/>
</dbReference>
<dbReference type="Gene3D" id="3.30.830.10">
    <property type="entry name" value="Metalloenzyme, LuxS/M16 peptidase-like"/>
    <property type="match status" value="2"/>
</dbReference>
<dbReference type="SUPFAM" id="SSF63411">
    <property type="entry name" value="LuxS/MPP-like metallohydrolase"/>
    <property type="match status" value="2"/>
</dbReference>
<keyword evidence="5" id="KW-1185">Reference proteome</keyword>
<proteinExistence type="predicted"/>
<dbReference type="PANTHER" id="PTHR11851">
    <property type="entry name" value="METALLOPROTEASE"/>
    <property type="match status" value="1"/>
</dbReference>
<accession>A0A1X6ZSX1</accession>
<feature type="domain" description="Peptidase M16 N-terminal" evidence="2">
    <location>
        <begin position="42"/>
        <end position="184"/>
    </location>
</feature>
<gene>
    <name evidence="4" type="ORF">ROJ8625_03082</name>
</gene>
<dbReference type="GO" id="GO:0046872">
    <property type="term" value="F:metal ion binding"/>
    <property type="evidence" value="ECO:0007669"/>
    <property type="project" value="InterPro"/>
</dbReference>
<keyword evidence="1" id="KW-0732">Signal</keyword>
<feature type="signal peptide" evidence="1">
    <location>
        <begin position="1"/>
        <end position="23"/>
    </location>
</feature>
<dbReference type="RefSeq" id="WP_085792739.1">
    <property type="nucleotide sequence ID" value="NZ_FWFK01000005.1"/>
</dbReference>
<evidence type="ECO:0000313" key="5">
    <source>
        <dbReference type="Proteomes" id="UP000193570"/>
    </source>
</evidence>
<evidence type="ECO:0000256" key="1">
    <source>
        <dbReference type="SAM" id="SignalP"/>
    </source>
</evidence>
<dbReference type="InterPro" id="IPR011249">
    <property type="entry name" value="Metalloenz_LuxS/M16"/>
</dbReference>
<reference evidence="4 5" key="1">
    <citation type="submission" date="2017-03" db="EMBL/GenBank/DDBJ databases">
        <authorList>
            <person name="Afonso C.L."/>
            <person name="Miller P.J."/>
            <person name="Scott M.A."/>
            <person name="Spackman E."/>
            <person name="Goraichik I."/>
            <person name="Dimitrov K.M."/>
            <person name="Suarez D.L."/>
            <person name="Swayne D.E."/>
        </authorList>
    </citation>
    <scope>NUCLEOTIDE SEQUENCE [LARGE SCALE GENOMIC DNA]</scope>
    <source>
        <strain evidence="4 5">CECT 8625</strain>
    </source>
</reference>
<feature type="domain" description="Peptidase M16 C-terminal" evidence="3">
    <location>
        <begin position="191"/>
        <end position="365"/>
    </location>
</feature>
<feature type="chain" id="PRO_5012823934" evidence="1">
    <location>
        <begin position="24"/>
        <end position="442"/>
    </location>
</feature>
<dbReference type="EMBL" id="FWFK01000005">
    <property type="protein sequence ID" value="SLN60751.1"/>
    <property type="molecule type" value="Genomic_DNA"/>
</dbReference>
<dbReference type="OrthoDB" id="9811314at2"/>
<sequence>MIRRIQAAAAVAALFALAVPAAAQVDIEEVTTDAGFEAWLVEDDSVPFVSLEIRFVGGAVLDPEGQAGVTNLMMGLLEEGAGERDARAFAAAEEELAASFGYDANHDSVSVSARFLTENRDEAVALLRDSLVAPRFDADAIERVRGQVISGLRSAQTDPDEIAERRAADYAFGDHPYARPVSGTLETVPHLSRESIVAAHAAALVQDRAVIAAAGDISADELSALVDSLLADLPESGPGLPTEVEIPDSGGVTVVPFDTPQSVAIFGHSGIDRHDPDFFPAYVLNHILGGGGFESRLMEEVREKRGLTYGVYSYLATRDYADLMMGRVASANERMAETVQVIRDTWARTAEDGVSDTELEDAKTYLTGAYPLRFDGNGAIADILVGMQLQDLSPDYVNTRNDMIEAVTAEDIQRVAGELMKPDALHFTIVGQPEGLDGEATQ</sequence>
<dbReference type="InterPro" id="IPR050361">
    <property type="entry name" value="MPP/UQCRC_Complex"/>
</dbReference>
<name>A0A1X6ZSX1_9RHOB</name>
<dbReference type="InterPro" id="IPR011765">
    <property type="entry name" value="Pept_M16_N"/>
</dbReference>
<dbReference type="PANTHER" id="PTHR11851:SF224">
    <property type="entry name" value="PROCESSING PROTEASE"/>
    <property type="match status" value="1"/>
</dbReference>